<protein>
    <submittedName>
        <fullName evidence="2">Uncharacterized protein</fullName>
    </submittedName>
</protein>
<accession>A0A3M2HVZ6</accession>
<evidence type="ECO:0000256" key="1">
    <source>
        <dbReference type="SAM" id="Phobius"/>
    </source>
</evidence>
<dbReference type="EMBL" id="RFFM01000001">
    <property type="protein sequence ID" value="RMH91983.1"/>
    <property type="molecule type" value="Genomic_DNA"/>
</dbReference>
<keyword evidence="3" id="KW-1185">Reference proteome</keyword>
<keyword evidence="1" id="KW-0472">Membrane</keyword>
<dbReference type="Proteomes" id="UP000269774">
    <property type="component" value="Unassembled WGS sequence"/>
</dbReference>
<dbReference type="AlphaFoldDB" id="A0A3M2HVZ6"/>
<comment type="caution">
    <text evidence="2">The sequence shown here is derived from an EMBL/GenBank/DDBJ whole genome shotgun (WGS) entry which is preliminary data.</text>
</comment>
<organism evidence="2 3">
    <name type="scientific">Stutzerimonas zhaodongensis</name>
    <dbReference type="NCBI Taxonomy" id="1176257"/>
    <lineage>
        <taxon>Bacteria</taxon>
        <taxon>Pseudomonadati</taxon>
        <taxon>Pseudomonadota</taxon>
        <taxon>Gammaproteobacteria</taxon>
        <taxon>Pseudomonadales</taxon>
        <taxon>Pseudomonadaceae</taxon>
        <taxon>Stutzerimonas</taxon>
    </lineage>
</organism>
<evidence type="ECO:0000313" key="3">
    <source>
        <dbReference type="Proteomes" id="UP000269774"/>
    </source>
</evidence>
<sequence length="97" mass="11642">MQRYLSDSDDNFRAAGAKSLKRMLFRREVHFTNLIRGHSVARMLKVNWLRMFPSEVLTDWRRALKNRQFVEYDLPQLWASFAIVITYLAWIGHLTIR</sequence>
<keyword evidence="1" id="KW-1133">Transmembrane helix</keyword>
<proteinExistence type="predicted"/>
<evidence type="ECO:0000313" key="2">
    <source>
        <dbReference type="EMBL" id="RMH91983.1"/>
    </source>
</evidence>
<feature type="transmembrane region" description="Helical" evidence="1">
    <location>
        <begin position="77"/>
        <end position="96"/>
    </location>
</feature>
<gene>
    <name evidence="2" type="ORF">EA797_04425</name>
</gene>
<name>A0A3M2HVZ6_9GAMM</name>
<reference evidence="2 3" key="1">
    <citation type="submission" date="2018-10" db="EMBL/GenBank/DDBJ databases">
        <title>Pseudomonas zhaodongensis NEAU-ST5-21(T) genome.</title>
        <authorList>
            <person name="Peng J."/>
            <person name="Liu Z.-P."/>
        </authorList>
    </citation>
    <scope>NUCLEOTIDE SEQUENCE [LARGE SCALE GENOMIC DNA]</scope>
    <source>
        <strain evidence="2 3">NEAU-ST5-21</strain>
    </source>
</reference>
<keyword evidence="1" id="KW-0812">Transmembrane</keyword>